<keyword evidence="1" id="KW-0378">Hydrolase</keyword>
<dbReference type="AlphaFoldDB" id="G5H8W7"/>
<evidence type="ECO:0000259" key="2">
    <source>
        <dbReference type="Pfam" id="PF00144"/>
    </source>
</evidence>
<dbReference type="InterPro" id="IPR012338">
    <property type="entry name" value="Beta-lactam/transpept-like"/>
</dbReference>
<dbReference type="HOGENOM" id="CLU_1076197_0_0_10"/>
<evidence type="ECO:0000313" key="3">
    <source>
        <dbReference type="EMBL" id="EHB92004.1"/>
    </source>
</evidence>
<dbReference type="eggNOG" id="COG1680">
    <property type="taxonomic scope" value="Bacteria"/>
</dbReference>
<proteinExistence type="predicted"/>
<evidence type="ECO:0000256" key="1">
    <source>
        <dbReference type="ARBA" id="ARBA00022801"/>
    </source>
</evidence>
<name>G5H8W7_9BACT</name>
<dbReference type="STRING" id="742725.HMPREF9450_02053"/>
<dbReference type="InterPro" id="IPR001466">
    <property type="entry name" value="Beta-lactam-related"/>
</dbReference>
<organism evidence="3 4">
    <name type="scientific">Alistipes indistinctus YIT 12060</name>
    <dbReference type="NCBI Taxonomy" id="742725"/>
    <lineage>
        <taxon>Bacteria</taxon>
        <taxon>Pseudomonadati</taxon>
        <taxon>Bacteroidota</taxon>
        <taxon>Bacteroidia</taxon>
        <taxon>Bacteroidales</taxon>
        <taxon>Rikenellaceae</taxon>
        <taxon>Alistipes</taxon>
    </lineage>
</organism>
<evidence type="ECO:0000313" key="4">
    <source>
        <dbReference type="Proteomes" id="UP000006008"/>
    </source>
</evidence>
<feature type="domain" description="Beta-lactamase-related" evidence="2">
    <location>
        <begin position="51"/>
        <end position="238"/>
    </location>
</feature>
<comment type="caution">
    <text evidence="3">The sequence shown here is derived from an EMBL/GenBank/DDBJ whole genome shotgun (WGS) entry which is preliminary data.</text>
</comment>
<dbReference type="GO" id="GO:0016787">
    <property type="term" value="F:hydrolase activity"/>
    <property type="evidence" value="ECO:0007669"/>
    <property type="project" value="UniProtKB-KW"/>
</dbReference>
<dbReference type="PANTHER" id="PTHR43283:SF11">
    <property type="entry name" value="BETA-LACTAMASE-RELATED DOMAIN-CONTAINING PROTEIN"/>
    <property type="match status" value="1"/>
</dbReference>
<dbReference type="InterPro" id="IPR050789">
    <property type="entry name" value="Diverse_Enzym_Activities"/>
</dbReference>
<sequence>MVRNVVQDSVYLSGVPRPGYRQIADSLWVNPSVDTIMARKIIRSYDPGRRGRYLYNDTNMYLLRLIAERITGRTLEESTAELFAELGCTDTGYRPLEWTSRERIAPTENDKLLRRGPIQGFVHDELAAVSGGAGGNAGLFSTASDIARFCQMILNNGSYNGRQIITPATIDTFTSSPLSAKGIYRGLGFDKRGTASAFGGPDCCGHTGFTGTIFGIDRSKKLFMVFLSNSIHPTRTNKRLSASQLRLNLWKTLQAAYP</sequence>
<accession>G5H8W7</accession>
<reference evidence="3 4" key="1">
    <citation type="submission" date="2011-08" db="EMBL/GenBank/DDBJ databases">
        <title>The Genome Sequence of Alistipes indistinctus YIT 12060.</title>
        <authorList>
            <consortium name="The Broad Institute Genome Sequencing Platform"/>
            <person name="Earl A."/>
            <person name="Ward D."/>
            <person name="Feldgarden M."/>
            <person name="Gevers D."/>
            <person name="Morotomi M."/>
            <person name="Young S.K."/>
            <person name="Zeng Q."/>
            <person name="Gargeya S."/>
            <person name="Fitzgerald M."/>
            <person name="Haas B."/>
            <person name="Abouelleil A."/>
            <person name="Alvarado L."/>
            <person name="Arachchi H.M."/>
            <person name="Berlin A."/>
            <person name="Brown A."/>
            <person name="Chapman S.B."/>
            <person name="Chen Z."/>
            <person name="Dunbar C."/>
            <person name="Freedman E."/>
            <person name="Gearin G."/>
            <person name="Gellesch M."/>
            <person name="Goldberg J."/>
            <person name="Griggs A."/>
            <person name="Gujja S."/>
            <person name="Heiman D."/>
            <person name="Howarth C."/>
            <person name="Larson L."/>
            <person name="Lui A."/>
            <person name="MacDonald P.J.P."/>
            <person name="Montmayeur A."/>
            <person name="Murphy C."/>
            <person name="Neiman D."/>
            <person name="Pearson M."/>
            <person name="Priest M."/>
            <person name="Roberts A."/>
            <person name="Saif S."/>
            <person name="Shea T."/>
            <person name="Shenoy N."/>
            <person name="Sisk P."/>
            <person name="Stolte C."/>
            <person name="Sykes S."/>
            <person name="Wortman J."/>
            <person name="Nusbaum C."/>
            <person name="Birren B."/>
        </authorList>
    </citation>
    <scope>NUCLEOTIDE SEQUENCE [LARGE SCALE GENOMIC DNA]</scope>
    <source>
        <strain evidence="3 4">YIT 12060</strain>
    </source>
</reference>
<dbReference type="Proteomes" id="UP000006008">
    <property type="component" value="Unassembled WGS sequence"/>
</dbReference>
<dbReference type="Pfam" id="PF00144">
    <property type="entry name" value="Beta-lactamase"/>
    <property type="match status" value="1"/>
</dbReference>
<keyword evidence="4" id="KW-1185">Reference proteome</keyword>
<dbReference type="PATRIC" id="fig|742725.3.peg.2151"/>
<dbReference type="EMBL" id="ADLD01000013">
    <property type="protein sequence ID" value="EHB92004.1"/>
    <property type="molecule type" value="Genomic_DNA"/>
</dbReference>
<protein>
    <recommendedName>
        <fullName evidence="2">Beta-lactamase-related domain-containing protein</fullName>
    </recommendedName>
</protein>
<dbReference type="SUPFAM" id="SSF56601">
    <property type="entry name" value="beta-lactamase/transpeptidase-like"/>
    <property type="match status" value="1"/>
</dbReference>
<dbReference type="Gene3D" id="3.40.710.10">
    <property type="entry name" value="DD-peptidase/beta-lactamase superfamily"/>
    <property type="match status" value="1"/>
</dbReference>
<dbReference type="PANTHER" id="PTHR43283">
    <property type="entry name" value="BETA-LACTAMASE-RELATED"/>
    <property type="match status" value="1"/>
</dbReference>
<gene>
    <name evidence="3" type="ORF">HMPREF9450_02053</name>
</gene>